<reference evidence="2" key="1">
    <citation type="journal article" date="2022" name="Int. J. Mol. Sci.">
        <title>Draft Genome of Tanacetum Coccineum: Genomic Comparison of Closely Related Tanacetum-Family Plants.</title>
        <authorList>
            <person name="Yamashiro T."/>
            <person name="Shiraishi A."/>
            <person name="Nakayama K."/>
            <person name="Satake H."/>
        </authorList>
    </citation>
    <scope>NUCLEOTIDE SEQUENCE</scope>
</reference>
<dbReference type="EMBL" id="BQNB010014857">
    <property type="protein sequence ID" value="GJT33186.1"/>
    <property type="molecule type" value="Genomic_DNA"/>
</dbReference>
<organism evidence="2 3">
    <name type="scientific">Tanacetum coccineum</name>
    <dbReference type="NCBI Taxonomy" id="301880"/>
    <lineage>
        <taxon>Eukaryota</taxon>
        <taxon>Viridiplantae</taxon>
        <taxon>Streptophyta</taxon>
        <taxon>Embryophyta</taxon>
        <taxon>Tracheophyta</taxon>
        <taxon>Spermatophyta</taxon>
        <taxon>Magnoliopsida</taxon>
        <taxon>eudicotyledons</taxon>
        <taxon>Gunneridae</taxon>
        <taxon>Pentapetalae</taxon>
        <taxon>asterids</taxon>
        <taxon>campanulids</taxon>
        <taxon>Asterales</taxon>
        <taxon>Asteraceae</taxon>
        <taxon>Asteroideae</taxon>
        <taxon>Anthemideae</taxon>
        <taxon>Anthemidinae</taxon>
        <taxon>Tanacetum</taxon>
    </lineage>
</organism>
<gene>
    <name evidence="2" type="ORF">Tco_0923605</name>
</gene>
<keyword evidence="3" id="KW-1185">Reference proteome</keyword>
<accession>A0ABQ5D1F6</accession>
<sequence length="133" mass="14559">MISTSNQSVSSNYTPLLDVLAFVVPLTPANPTPSPIPTTSTITTTEAPTSTSINPKSETLSALQLRVSDLEKEVKELKQVDLSTTLHASIRSEVPLAFNEYLRSSLGDALQKELQKHTEELKQKYSQKSTSEI</sequence>
<evidence type="ECO:0000256" key="1">
    <source>
        <dbReference type="SAM" id="MobiDB-lite"/>
    </source>
</evidence>
<reference evidence="2" key="2">
    <citation type="submission" date="2022-01" db="EMBL/GenBank/DDBJ databases">
        <authorList>
            <person name="Yamashiro T."/>
            <person name="Shiraishi A."/>
            <person name="Satake H."/>
            <person name="Nakayama K."/>
        </authorList>
    </citation>
    <scope>NUCLEOTIDE SEQUENCE</scope>
</reference>
<comment type="caution">
    <text evidence="2">The sequence shown here is derived from an EMBL/GenBank/DDBJ whole genome shotgun (WGS) entry which is preliminary data.</text>
</comment>
<feature type="region of interest" description="Disordered" evidence="1">
    <location>
        <begin position="28"/>
        <end position="55"/>
    </location>
</feature>
<protein>
    <submittedName>
        <fullName evidence="2">Uncharacterized protein</fullName>
    </submittedName>
</protein>
<feature type="compositionally biased region" description="Low complexity" evidence="1">
    <location>
        <begin position="37"/>
        <end position="54"/>
    </location>
</feature>
<proteinExistence type="predicted"/>
<dbReference type="Proteomes" id="UP001151760">
    <property type="component" value="Unassembled WGS sequence"/>
</dbReference>
<evidence type="ECO:0000313" key="3">
    <source>
        <dbReference type="Proteomes" id="UP001151760"/>
    </source>
</evidence>
<evidence type="ECO:0000313" key="2">
    <source>
        <dbReference type="EMBL" id="GJT33186.1"/>
    </source>
</evidence>
<name>A0ABQ5D1F6_9ASTR</name>